<protein>
    <submittedName>
        <fullName evidence="2">Sugar phosphate isomerase/epimerase</fullName>
    </submittedName>
</protein>
<evidence type="ECO:0000259" key="1">
    <source>
        <dbReference type="Pfam" id="PF01261"/>
    </source>
</evidence>
<proteinExistence type="predicted"/>
<dbReference type="PANTHER" id="PTHR12110">
    <property type="entry name" value="HYDROXYPYRUVATE ISOMERASE"/>
    <property type="match status" value="1"/>
</dbReference>
<dbReference type="InterPro" id="IPR036237">
    <property type="entry name" value="Xyl_isomerase-like_sf"/>
</dbReference>
<organism evidence="2 3">
    <name type="scientific">Niallia taxi</name>
    <dbReference type="NCBI Taxonomy" id="2499688"/>
    <lineage>
        <taxon>Bacteria</taxon>
        <taxon>Bacillati</taxon>
        <taxon>Bacillota</taxon>
        <taxon>Bacilli</taxon>
        <taxon>Bacillales</taxon>
        <taxon>Bacillaceae</taxon>
        <taxon>Niallia</taxon>
    </lineage>
</organism>
<dbReference type="InterPro" id="IPR050312">
    <property type="entry name" value="IolE/XylAMocC-like"/>
</dbReference>
<dbReference type="SUPFAM" id="SSF51658">
    <property type="entry name" value="Xylose isomerase-like"/>
    <property type="match status" value="1"/>
</dbReference>
<dbReference type="AlphaFoldDB" id="A0A3S2UY74"/>
<comment type="caution">
    <text evidence="2">The sequence shown here is derived from an EMBL/GenBank/DDBJ whole genome shotgun (WGS) entry which is preliminary data.</text>
</comment>
<name>A0A3S2UY74_9BACI</name>
<dbReference type="Gene3D" id="3.20.20.150">
    <property type="entry name" value="Divalent-metal-dependent TIM barrel enzymes"/>
    <property type="match status" value="1"/>
</dbReference>
<sequence>MINLGIRAHDLTSHSLGELANEAANKGFSAVQLALAKSFPSLNIRNGSLSTGLASHISRAFNQAGIQIAVLGCYINMIHPNPEIRQQELTRFKEHVRYARDFNCSIVGTETGNILEVMEYTEENFTEEAFQSVVVSVKELVAEAEKFGVIVGIEGGINHPIHTPFQMKRLLDIVDSNNMQVIYDPVNFITLDNYHDQEKLFLESAELFGDRIAIVHLKDFMIEDNKIMTVPVGKGQLDYKKLFTCFKKRKPFMYYLMESTTEPHIKESADFIRNVYNSIN</sequence>
<dbReference type="GO" id="GO:0016853">
    <property type="term" value="F:isomerase activity"/>
    <property type="evidence" value="ECO:0007669"/>
    <property type="project" value="UniProtKB-KW"/>
</dbReference>
<gene>
    <name evidence="2" type="ORF">EM808_09020</name>
</gene>
<dbReference type="Proteomes" id="UP000288024">
    <property type="component" value="Unassembled WGS sequence"/>
</dbReference>
<dbReference type="InterPro" id="IPR013022">
    <property type="entry name" value="Xyl_isomerase-like_TIM-brl"/>
</dbReference>
<dbReference type="RefSeq" id="WP_127737836.1">
    <property type="nucleotide sequence ID" value="NZ_RZTZ01000002.1"/>
</dbReference>
<dbReference type="EMBL" id="RZTZ01000002">
    <property type="protein sequence ID" value="RVT65618.1"/>
    <property type="molecule type" value="Genomic_DNA"/>
</dbReference>
<keyword evidence="3" id="KW-1185">Reference proteome</keyword>
<dbReference type="Pfam" id="PF01261">
    <property type="entry name" value="AP_endonuc_2"/>
    <property type="match status" value="1"/>
</dbReference>
<dbReference type="PANTHER" id="PTHR12110:SF21">
    <property type="entry name" value="XYLOSE ISOMERASE-LIKE TIM BARREL DOMAIN-CONTAINING PROTEIN"/>
    <property type="match status" value="1"/>
</dbReference>
<evidence type="ECO:0000313" key="3">
    <source>
        <dbReference type="Proteomes" id="UP000288024"/>
    </source>
</evidence>
<evidence type="ECO:0000313" key="2">
    <source>
        <dbReference type="EMBL" id="RVT65618.1"/>
    </source>
</evidence>
<feature type="domain" description="Xylose isomerase-like TIM barrel" evidence="1">
    <location>
        <begin position="22"/>
        <end position="274"/>
    </location>
</feature>
<keyword evidence="2" id="KW-0413">Isomerase</keyword>
<reference evidence="2 3" key="1">
    <citation type="submission" date="2019-01" db="EMBL/GenBank/DDBJ databases">
        <title>Bacillus sp. M5HDSG1-1, whole genome shotgun sequence.</title>
        <authorList>
            <person name="Tuo L."/>
        </authorList>
    </citation>
    <scope>NUCLEOTIDE SEQUENCE [LARGE SCALE GENOMIC DNA]</scope>
    <source>
        <strain evidence="2 3">M5HDSG1-1</strain>
    </source>
</reference>
<accession>A0A3S2UY74</accession>